<evidence type="ECO:0000313" key="2">
    <source>
        <dbReference type="EMBL" id="ALO66186.1"/>
    </source>
</evidence>
<dbReference type="AlphaFoldDB" id="A0A0S2LXA9"/>
<dbReference type="RefSeq" id="WP_062286806.1">
    <property type="nucleotide sequence ID" value="NZ_CP013200.1"/>
</dbReference>
<dbReference type="PANTHER" id="PTHR37318:SF1">
    <property type="entry name" value="BSL7504 PROTEIN"/>
    <property type="match status" value="1"/>
</dbReference>
<evidence type="ECO:0000313" key="3">
    <source>
        <dbReference type="Proteomes" id="UP000059574"/>
    </source>
</evidence>
<dbReference type="PANTHER" id="PTHR37318">
    <property type="entry name" value="BSL7504 PROTEIN"/>
    <property type="match status" value="1"/>
</dbReference>
<dbReference type="Pfam" id="PF13601">
    <property type="entry name" value="HTH_34"/>
    <property type="match status" value="1"/>
</dbReference>
<dbReference type="InterPro" id="IPR036388">
    <property type="entry name" value="WH-like_DNA-bd_sf"/>
</dbReference>
<dbReference type="EMBL" id="CP013200">
    <property type="protein sequence ID" value="ALO66186.1"/>
    <property type="molecule type" value="Genomic_DNA"/>
</dbReference>
<reference evidence="2 3" key="2">
    <citation type="journal article" date="2016" name="J. Biotechnol.">
        <title>Complete genome sequence of Arthrobacter alpinus ERGS4:06, a yellow pigmented bacterium tolerant to cold and radiations isolated from Sikkim Himalaya.</title>
        <authorList>
            <person name="Kumar R."/>
            <person name="Singh D."/>
            <person name="Swarnkar M.K."/>
            <person name="Singh A.K."/>
            <person name="Kumar S."/>
        </authorList>
    </citation>
    <scope>NUCLEOTIDE SEQUENCE [LARGE SCALE GENOMIC DNA]</scope>
    <source>
        <strain evidence="2 3">ERGS4:06</strain>
    </source>
</reference>
<reference evidence="3" key="1">
    <citation type="submission" date="2015-11" db="EMBL/GenBank/DDBJ databases">
        <authorList>
            <person name="Kumar R."/>
            <person name="Singh D."/>
            <person name="Swarnkar M.K."/>
            <person name="Singh A.K."/>
            <person name="Kumar S."/>
        </authorList>
    </citation>
    <scope>NUCLEOTIDE SEQUENCE [LARGE SCALE GENOMIC DNA]</scope>
    <source>
        <strain evidence="3">ERGS4:06</strain>
    </source>
</reference>
<dbReference type="InterPro" id="IPR036390">
    <property type="entry name" value="WH_DNA-bd_sf"/>
</dbReference>
<dbReference type="SUPFAM" id="SSF46785">
    <property type="entry name" value="Winged helix' DNA-binding domain"/>
    <property type="match status" value="1"/>
</dbReference>
<protein>
    <submittedName>
        <fullName evidence="2">MarR family transcriptional regulator</fullName>
    </submittedName>
</protein>
<evidence type="ECO:0000259" key="1">
    <source>
        <dbReference type="Pfam" id="PF13601"/>
    </source>
</evidence>
<proteinExistence type="predicted"/>
<dbReference type="Proteomes" id="UP000059574">
    <property type="component" value="Chromosome"/>
</dbReference>
<dbReference type="InterPro" id="IPR027395">
    <property type="entry name" value="WH_DNA-bd_dom"/>
</dbReference>
<organism evidence="2 3">
    <name type="scientific">Arthrobacter alpinus</name>
    <dbReference type="NCBI Taxonomy" id="656366"/>
    <lineage>
        <taxon>Bacteria</taxon>
        <taxon>Bacillati</taxon>
        <taxon>Actinomycetota</taxon>
        <taxon>Actinomycetes</taxon>
        <taxon>Micrococcales</taxon>
        <taxon>Micrococcaceae</taxon>
        <taxon>Arthrobacter</taxon>
    </lineage>
</organism>
<accession>A0A0S2LXA9</accession>
<gene>
    <name evidence="2" type="ORF">AS189_06365</name>
</gene>
<dbReference type="Gene3D" id="1.10.10.10">
    <property type="entry name" value="Winged helix-like DNA-binding domain superfamily/Winged helix DNA-binding domain"/>
    <property type="match status" value="1"/>
</dbReference>
<sequence length="99" mass="10270">MSTGLNEIIHASNRLQICAFLSGVTQAEFGSIRDMLGVADSVTSKQLKVLEAAGYVVLSKPTGKGRVKTWAALTPEGKRAYAEHVAALKELIAGAGAGA</sequence>
<dbReference type="OrthoDB" id="4952043at2"/>
<feature type="domain" description="Winged helix DNA-binding" evidence="1">
    <location>
        <begin position="14"/>
        <end position="92"/>
    </location>
</feature>
<name>A0A0S2LXA9_9MICC</name>